<organism evidence="3 4">
    <name type="scientific">Rhamnusium bicolor</name>
    <dbReference type="NCBI Taxonomy" id="1586634"/>
    <lineage>
        <taxon>Eukaryota</taxon>
        <taxon>Metazoa</taxon>
        <taxon>Ecdysozoa</taxon>
        <taxon>Arthropoda</taxon>
        <taxon>Hexapoda</taxon>
        <taxon>Insecta</taxon>
        <taxon>Pterygota</taxon>
        <taxon>Neoptera</taxon>
        <taxon>Endopterygota</taxon>
        <taxon>Coleoptera</taxon>
        <taxon>Polyphaga</taxon>
        <taxon>Cucujiformia</taxon>
        <taxon>Chrysomeloidea</taxon>
        <taxon>Cerambycidae</taxon>
        <taxon>Lepturinae</taxon>
        <taxon>Rhagiini</taxon>
        <taxon>Rhamnusium</taxon>
    </lineage>
</organism>
<reference evidence="3" key="1">
    <citation type="journal article" date="2023" name="Insect Mol. Biol.">
        <title>Genome sequencing provides insights into the evolution of gene families encoding plant cell wall-degrading enzymes in longhorned beetles.</title>
        <authorList>
            <person name="Shin N.R."/>
            <person name="Okamura Y."/>
            <person name="Kirsch R."/>
            <person name="Pauchet Y."/>
        </authorList>
    </citation>
    <scope>NUCLEOTIDE SEQUENCE</scope>
    <source>
        <strain evidence="3">RBIC_L_NR</strain>
    </source>
</reference>
<dbReference type="EMBL" id="JANEYF010003759">
    <property type="protein sequence ID" value="KAJ8934196.1"/>
    <property type="molecule type" value="Genomic_DNA"/>
</dbReference>
<evidence type="ECO:0008006" key="5">
    <source>
        <dbReference type="Google" id="ProtNLM"/>
    </source>
</evidence>
<dbReference type="InterPro" id="IPR036396">
    <property type="entry name" value="Cyt_P450_sf"/>
</dbReference>
<comment type="caution">
    <text evidence="3">The sequence shown here is derived from an EMBL/GenBank/DDBJ whole genome shotgun (WGS) entry which is preliminary data.</text>
</comment>
<dbReference type="SUPFAM" id="SSF48264">
    <property type="entry name" value="Cytochrome P450"/>
    <property type="match status" value="1"/>
</dbReference>
<dbReference type="GO" id="GO:0005506">
    <property type="term" value="F:iron ion binding"/>
    <property type="evidence" value="ECO:0007669"/>
    <property type="project" value="InterPro"/>
</dbReference>
<sequence>MKEENIDKVDMNRIVVDLILGAGDTTTYTMEWMLYLISKNKDVQQELRQGDRTLLKKCAKRNVKTLPGCPIFN</sequence>
<dbReference type="GO" id="GO:0004497">
    <property type="term" value="F:monooxygenase activity"/>
    <property type="evidence" value="ECO:0007669"/>
    <property type="project" value="UniProtKB-KW"/>
</dbReference>
<dbReference type="AlphaFoldDB" id="A0AAV8X5I0"/>
<evidence type="ECO:0000256" key="1">
    <source>
        <dbReference type="ARBA" id="ARBA00010617"/>
    </source>
</evidence>
<keyword evidence="2" id="KW-0503">Monooxygenase</keyword>
<name>A0AAV8X5I0_9CUCU</name>
<dbReference type="GO" id="GO:0016705">
    <property type="term" value="F:oxidoreductase activity, acting on paired donors, with incorporation or reduction of molecular oxygen"/>
    <property type="evidence" value="ECO:0007669"/>
    <property type="project" value="InterPro"/>
</dbReference>
<dbReference type="GO" id="GO:0020037">
    <property type="term" value="F:heme binding"/>
    <property type="evidence" value="ECO:0007669"/>
    <property type="project" value="InterPro"/>
</dbReference>
<dbReference type="Pfam" id="PF00067">
    <property type="entry name" value="p450"/>
    <property type="match status" value="1"/>
</dbReference>
<proteinExistence type="inferred from homology"/>
<protein>
    <recommendedName>
        <fullName evidence="5">Cytochrome P450</fullName>
    </recommendedName>
</protein>
<dbReference type="Gene3D" id="1.10.630.10">
    <property type="entry name" value="Cytochrome P450"/>
    <property type="match status" value="1"/>
</dbReference>
<evidence type="ECO:0000313" key="3">
    <source>
        <dbReference type="EMBL" id="KAJ8934196.1"/>
    </source>
</evidence>
<dbReference type="InterPro" id="IPR001128">
    <property type="entry name" value="Cyt_P450"/>
</dbReference>
<accession>A0AAV8X5I0</accession>
<dbReference type="Proteomes" id="UP001162156">
    <property type="component" value="Unassembled WGS sequence"/>
</dbReference>
<gene>
    <name evidence="3" type="ORF">NQ314_013513</name>
</gene>
<evidence type="ECO:0000256" key="2">
    <source>
        <dbReference type="ARBA" id="ARBA00023033"/>
    </source>
</evidence>
<comment type="similarity">
    <text evidence="1">Belongs to the cytochrome P450 family.</text>
</comment>
<keyword evidence="2" id="KW-0560">Oxidoreductase</keyword>
<keyword evidence="4" id="KW-1185">Reference proteome</keyword>
<evidence type="ECO:0000313" key="4">
    <source>
        <dbReference type="Proteomes" id="UP001162156"/>
    </source>
</evidence>